<feature type="compositionally biased region" description="Gly residues" evidence="1">
    <location>
        <begin position="393"/>
        <end position="428"/>
    </location>
</feature>
<evidence type="ECO:0000313" key="3">
    <source>
        <dbReference type="Proteomes" id="UP000778578"/>
    </source>
</evidence>
<gene>
    <name evidence="2" type="ORF">K7862_27955</name>
</gene>
<protein>
    <submittedName>
        <fullName evidence="2">Uncharacterized protein</fullName>
    </submittedName>
</protein>
<dbReference type="EMBL" id="JAINZZ010000048">
    <property type="protein sequence ID" value="MBY8881444.1"/>
    <property type="molecule type" value="Genomic_DNA"/>
</dbReference>
<organism evidence="2 3">
    <name type="scientific">Actinacidiphila acidipaludis</name>
    <dbReference type="NCBI Taxonomy" id="2873382"/>
    <lineage>
        <taxon>Bacteria</taxon>
        <taxon>Bacillati</taxon>
        <taxon>Actinomycetota</taxon>
        <taxon>Actinomycetes</taxon>
        <taxon>Kitasatosporales</taxon>
        <taxon>Streptomycetaceae</taxon>
        <taxon>Actinacidiphila</taxon>
    </lineage>
</organism>
<feature type="region of interest" description="Disordered" evidence="1">
    <location>
        <begin position="381"/>
        <end position="428"/>
    </location>
</feature>
<dbReference type="Proteomes" id="UP000778578">
    <property type="component" value="Unassembled WGS sequence"/>
</dbReference>
<proteinExistence type="predicted"/>
<comment type="caution">
    <text evidence="2">The sequence shown here is derived from an EMBL/GenBank/DDBJ whole genome shotgun (WGS) entry which is preliminary data.</text>
</comment>
<accession>A0ABS7QI40</accession>
<keyword evidence="3" id="KW-1185">Reference proteome</keyword>
<name>A0ABS7QI40_9ACTN</name>
<sequence length="428" mass="45454">MPPAPYSVSVSIMAHPSRAARAERLRARFSVFPARVCYDPEPDGEPSTVRTARLAWQPWDPSATHHLVLQDDVTPTDDFEATLLEVVGHEPAAALGLFCEWGSYSSYAVRLALLSGHAWTESVDSYFPTVAGLLPREAAAGLAAHLASRGADAIDDVAVFSYLTDAARLRVLLTIPQLVQHDGDVSLIGNDGHGVRRSTLLAPELARDGEWWRRPRLEGIRRIAVLNFAHDEPLALDRWRPGCGRGEKRELGEGFADTVTREEIAAVWRPVLASVRGATEPDDRFARRFRRLVEVAAYTVLSAASLPGTPAGAVADPDGDPDWQRRLRDRALATWVPGVLRLDAGLRDAAALDRATDTLAGAVDAVLTACRKQVLPPLDVRRSVPGAPIHAAGGAGRADAGSGGPGNGDTGSGGPGNGDAGSGEAGRG</sequence>
<evidence type="ECO:0000313" key="2">
    <source>
        <dbReference type="EMBL" id="MBY8881444.1"/>
    </source>
</evidence>
<reference evidence="2 3" key="1">
    <citation type="submission" date="2021-08" db="EMBL/GenBank/DDBJ databases">
        <title>WGS of actinomycetes from Thailand.</title>
        <authorList>
            <person name="Thawai C."/>
        </authorList>
    </citation>
    <scope>NUCLEOTIDE SEQUENCE [LARGE SCALE GENOMIC DNA]</scope>
    <source>
        <strain evidence="2 3">PLK6-54</strain>
    </source>
</reference>
<dbReference type="RefSeq" id="WP_222967360.1">
    <property type="nucleotide sequence ID" value="NZ_JAINZZ010000048.1"/>
</dbReference>
<evidence type="ECO:0000256" key="1">
    <source>
        <dbReference type="SAM" id="MobiDB-lite"/>
    </source>
</evidence>